<name>A0A0L0SGD5_ALLM3</name>
<feature type="compositionally biased region" description="Basic and acidic residues" evidence="1">
    <location>
        <begin position="296"/>
        <end position="313"/>
    </location>
</feature>
<sequence>MNYGMAPALGVAYFPKPKSQSRSRSKSKTRGTSGDRTNGDDAVPPVPRNLGVPSGGNGTSVRSGHSETASMHSETSSGGTSTRRGRSPGSSLRMPGGIDLLDGSSPSTGSAIILQNYAFIAATADEATGSRVLGRLSKPGKRRFLVLFNTGRLVYYKHRDRKDVRGVVMVKDQAFMSQPDPTKLQLHLGCSPAVAGSDDLVHLWITFEDDWTMEMWVKELKDIISTARAAARMARPEPGMSRDEQLLLDTPPDELSQPPTLPELSVLNEPGSLMPEPTELHELAAKMQDAALASPRSEHGSHTTEHSDGHHDDDDTDSDDMLDYYTNLADDDDDDAAVAPAPADDHAEKALPPVPPIPVRSDSAYSTGSVRPAPIRTSSWSTSTGPDSAHPHHHLPSPLSASDRDSGYLMSPRSTLSAHAPGLRHLSLASDNHSDIRSSISSSTHSLPTYGHRRPLHRPIMKMPSMVPPPAPAPSAPLPAVPQAPPRDSALALEE</sequence>
<dbReference type="CDD" id="cd00821">
    <property type="entry name" value="PH"/>
    <property type="match status" value="1"/>
</dbReference>
<organism evidence="2 3">
    <name type="scientific">Allomyces macrogynus (strain ATCC 38327)</name>
    <name type="common">Allomyces javanicus var. macrogynus</name>
    <dbReference type="NCBI Taxonomy" id="578462"/>
    <lineage>
        <taxon>Eukaryota</taxon>
        <taxon>Fungi</taxon>
        <taxon>Fungi incertae sedis</taxon>
        <taxon>Blastocladiomycota</taxon>
        <taxon>Blastocladiomycetes</taxon>
        <taxon>Blastocladiales</taxon>
        <taxon>Blastocladiaceae</taxon>
        <taxon>Allomyces</taxon>
    </lineage>
</organism>
<evidence type="ECO:0008006" key="4">
    <source>
        <dbReference type="Google" id="ProtNLM"/>
    </source>
</evidence>
<feature type="compositionally biased region" description="Pro residues" evidence="1">
    <location>
        <begin position="466"/>
        <end position="485"/>
    </location>
</feature>
<feature type="compositionally biased region" description="Basic residues" evidence="1">
    <location>
        <begin position="451"/>
        <end position="460"/>
    </location>
</feature>
<dbReference type="VEuPathDB" id="FungiDB:AMAG_06312"/>
<dbReference type="SUPFAM" id="SSF50729">
    <property type="entry name" value="PH domain-like"/>
    <property type="match status" value="1"/>
</dbReference>
<feature type="region of interest" description="Disordered" evidence="1">
    <location>
        <begin position="1"/>
        <end position="101"/>
    </location>
</feature>
<reference evidence="2 3" key="2">
    <citation type="submission" date="2009-11" db="EMBL/GenBank/DDBJ databases">
        <title>The Genome Sequence of Allomyces macrogynus strain ATCC 38327.</title>
        <authorList>
            <consortium name="The Broad Institute Genome Sequencing Platform"/>
            <person name="Russ C."/>
            <person name="Cuomo C."/>
            <person name="Shea T."/>
            <person name="Young S.K."/>
            <person name="Zeng Q."/>
            <person name="Koehrsen M."/>
            <person name="Haas B."/>
            <person name="Borodovsky M."/>
            <person name="Guigo R."/>
            <person name="Alvarado L."/>
            <person name="Berlin A."/>
            <person name="Borenstein D."/>
            <person name="Chen Z."/>
            <person name="Engels R."/>
            <person name="Freedman E."/>
            <person name="Gellesch M."/>
            <person name="Goldberg J."/>
            <person name="Griggs A."/>
            <person name="Gujja S."/>
            <person name="Heiman D."/>
            <person name="Hepburn T."/>
            <person name="Howarth C."/>
            <person name="Jen D."/>
            <person name="Larson L."/>
            <person name="Lewis B."/>
            <person name="Mehta T."/>
            <person name="Park D."/>
            <person name="Pearson M."/>
            <person name="Roberts A."/>
            <person name="Saif S."/>
            <person name="Shenoy N."/>
            <person name="Sisk P."/>
            <person name="Stolte C."/>
            <person name="Sykes S."/>
            <person name="Walk T."/>
            <person name="White J."/>
            <person name="Yandava C."/>
            <person name="Burger G."/>
            <person name="Gray M.W."/>
            <person name="Holland P.W.H."/>
            <person name="King N."/>
            <person name="Lang F.B.F."/>
            <person name="Roger A.J."/>
            <person name="Ruiz-Trillo I."/>
            <person name="Lander E."/>
            <person name="Nusbaum C."/>
        </authorList>
    </citation>
    <scope>NUCLEOTIDE SEQUENCE [LARGE SCALE GENOMIC DNA]</scope>
    <source>
        <strain evidence="2 3">ATCC 38327</strain>
    </source>
</reference>
<feature type="region of interest" description="Disordered" evidence="1">
    <location>
        <begin position="291"/>
        <end position="418"/>
    </location>
</feature>
<feature type="region of interest" description="Disordered" evidence="1">
    <location>
        <begin position="232"/>
        <end position="275"/>
    </location>
</feature>
<feature type="compositionally biased region" description="Polar residues" evidence="1">
    <location>
        <begin position="376"/>
        <end position="385"/>
    </location>
</feature>
<gene>
    <name evidence="2" type="ORF">AMAG_06312</name>
</gene>
<dbReference type="EMBL" id="GG745338">
    <property type="protein sequence ID" value="KNE61494.1"/>
    <property type="molecule type" value="Genomic_DNA"/>
</dbReference>
<evidence type="ECO:0000313" key="2">
    <source>
        <dbReference type="EMBL" id="KNE61494.1"/>
    </source>
</evidence>
<proteinExistence type="predicted"/>
<evidence type="ECO:0000313" key="3">
    <source>
        <dbReference type="Proteomes" id="UP000054350"/>
    </source>
</evidence>
<feature type="compositionally biased region" description="Polar residues" evidence="1">
    <location>
        <begin position="59"/>
        <end position="74"/>
    </location>
</feature>
<reference evidence="2 3" key="1">
    <citation type="submission" date="2009-11" db="EMBL/GenBank/DDBJ databases">
        <title>Annotation of Allomyces macrogynus ATCC 38327.</title>
        <authorList>
            <consortium name="The Broad Institute Genome Sequencing Platform"/>
            <person name="Russ C."/>
            <person name="Cuomo C."/>
            <person name="Burger G."/>
            <person name="Gray M.W."/>
            <person name="Holland P.W.H."/>
            <person name="King N."/>
            <person name="Lang F.B.F."/>
            <person name="Roger A.J."/>
            <person name="Ruiz-Trillo I."/>
            <person name="Young S.K."/>
            <person name="Zeng Q."/>
            <person name="Gargeya S."/>
            <person name="Fitzgerald M."/>
            <person name="Haas B."/>
            <person name="Abouelleil A."/>
            <person name="Alvarado L."/>
            <person name="Arachchi H.M."/>
            <person name="Berlin A."/>
            <person name="Chapman S.B."/>
            <person name="Gearin G."/>
            <person name="Goldberg J."/>
            <person name="Griggs A."/>
            <person name="Gujja S."/>
            <person name="Hansen M."/>
            <person name="Heiman D."/>
            <person name="Howarth C."/>
            <person name="Larimer J."/>
            <person name="Lui A."/>
            <person name="MacDonald P.J.P."/>
            <person name="McCowen C."/>
            <person name="Montmayeur A."/>
            <person name="Murphy C."/>
            <person name="Neiman D."/>
            <person name="Pearson M."/>
            <person name="Priest M."/>
            <person name="Roberts A."/>
            <person name="Saif S."/>
            <person name="Shea T."/>
            <person name="Sisk P."/>
            <person name="Stolte C."/>
            <person name="Sykes S."/>
            <person name="Wortman J."/>
            <person name="Nusbaum C."/>
            <person name="Birren B."/>
        </authorList>
    </citation>
    <scope>NUCLEOTIDE SEQUENCE [LARGE SCALE GENOMIC DNA]</scope>
    <source>
        <strain evidence="2 3">ATCC 38327</strain>
    </source>
</reference>
<accession>A0A0L0SGD5</accession>
<feature type="region of interest" description="Disordered" evidence="1">
    <location>
        <begin position="434"/>
        <end position="495"/>
    </location>
</feature>
<feature type="compositionally biased region" description="Low complexity" evidence="1">
    <location>
        <begin position="437"/>
        <end position="446"/>
    </location>
</feature>
<dbReference type="Proteomes" id="UP000054350">
    <property type="component" value="Unassembled WGS sequence"/>
</dbReference>
<feature type="compositionally biased region" description="Low complexity" evidence="1">
    <location>
        <begin position="75"/>
        <end position="97"/>
    </location>
</feature>
<evidence type="ECO:0000256" key="1">
    <source>
        <dbReference type="SAM" id="MobiDB-lite"/>
    </source>
</evidence>
<dbReference type="AlphaFoldDB" id="A0A0L0SGD5"/>
<protein>
    <recommendedName>
        <fullName evidence="4">PH domain-containing protein</fullName>
    </recommendedName>
</protein>
<keyword evidence="3" id="KW-1185">Reference proteome</keyword>
<dbReference type="OrthoDB" id="5599714at2759"/>
<feature type="compositionally biased region" description="Basic residues" evidence="1">
    <location>
        <begin position="19"/>
        <end position="29"/>
    </location>
</feature>